<dbReference type="Proteomes" id="UP001156441">
    <property type="component" value="Unassembled WGS sequence"/>
</dbReference>
<name>A0ABT2J9G3_9PSEU</name>
<protein>
    <recommendedName>
        <fullName evidence="3">DUF3800 domain-containing protein</fullName>
    </recommendedName>
</protein>
<reference evidence="1 2" key="1">
    <citation type="submission" date="2021-02" db="EMBL/GenBank/DDBJ databases">
        <title>Actinophytocola xerophila sp. nov., isolated from soil of cotton cropping field.</title>
        <authorList>
            <person name="Huang R."/>
            <person name="Chen X."/>
            <person name="Ge X."/>
            <person name="Liu W."/>
        </authorList>
    </citation>
    <scope>NUCLEOTIDE SEQUENCE [LARGE SCALE GENOMIC DNA]</scope>
    <source>
        <strain evidence="1 2">S1-96</strain>
    </source>
</reference>
<evidence type="ECO:0000313" key="1">
    <source>
        <dbReference type="EMBL" id="MCT2584351.1"/>
    </source>
</evidence>
<proteinExistence type="predicted"/>
<dbReference type="RefSeq" id="WP_260191754.1">
    <property type="nucleotide sequence ID" value="NZ_JAFFZE010000012.1"/>
</dbReference>
<organism evidence="1 2">
    <name type="scientific">Actinophytocola gossypii</name>
    <dbReference type="NCBI Taxonomy" id="2812003"/>
    <lineage>
        <taxon>Bacteria</taxon>
        <taxon>Bacillati</taxon>
        <taxon>Actinomycetota</taxon>
        <taxon>Actinomycetes</taxon>
        <taxon>Pseudonocardiales</taxon>
        <taxon>Pseudonocardiaceae</taxon>
    </lineage>
</organism>
<gene>
    <name evidence="1" type="ORF">JT362_14590</name>
</gene>
<comment type="caution">
    <text evidence="1">The sequence shown here is derived from an EMBL/GenBank/DDBJ whole genome shotgun (WGS) entry which is preliminary data.</text>
</comment>
<evidence type="ECO:0008006" key="3">
    <source>
        <dbReference type="Google" id="ProtNLM"/>
    </source>
</evidence>
<accession>A0ABT2J9G3</accession>
<sequence length="286" mass="31187">MRLEIACDESGAEGEKLVGGVTDVFAHASVALDVGAAQACVRELRELIRSPATEYKANHLLREKHRDALLWLLGPSGPIRGHAVVLLVDKSLFLVRRMVELLADTGPGTAELLHRRGPREAGAERWAAFLASFNDLARPRNRNGGGSDFFADLDHLLRLDLDPEVRATLASIRTGRERIDAYRARDPRELPLLDPIGPAIVAAVAYWGGPVSIVHDRQLALTEYRIARLVELCGGRLDGVRLVAARLDARVQVADFLAGVARRIVSDELAGRGDGELLALLAPFRI</sequence>
<keyword evidence="2" id="KW-1185">Reference proteome</keyword>
<evidence type="ECO:0000313" key="2">
    <source>
        <dbReference type="Proteomes" id="UP001156441"/>
    </source>
</evidence>
<dbReference type="EMBL" id="JAFFZE010000012">
    <property type="protein sequence ID" value="MCT2584351.1"/>
    <property type="molecule type" value="Genomic_DNA"/>
</dbReference>